<dbReference type="PANTHER" id="PTHR26450:SF87">
    <property type="entry name" value="OLFACTORY RECEPTOR 51F2"/>
    <property type="match status" value="1"/>
</dbReference>
<dbReference type="InterPro" id="IPR017452">
    <property type="entry name" value="GPCR_Rhodpsn_7TM"/>
</dbReference>
<evidence type="ECO:0000256" key="3">
    <source>
        <dbReference type="ARBA" id="ARBA00022725"/>
    </source>
</evidence>
<evidence type="ECO:0000256" key="7">
    <source>
        <dbReference type="SAM" id="Phobius"/>
    </source>
</evidence>
<keyword evidence="2 7" id="KW-0812">Transmembrane</keyword>
<evidence type="ECO:0000256" key="6">
    <source>
        <dbReference type="ARBA" id="ARBA00023224"/>
    </source>
</evidence>
<keyword evidence="10" id="KW-1185">Reference proteome</keyword>
<feature type="transmembrane region" description="Helical" evidence="7">
    <location>
        <begin position="67"/>
        <end position="86"/>
    </location>
</feature>
<name>A0A8C4RER5_EPTBU</name>
<keyword evidence="3" id="KW-0716">Sensory transduction</keyword>
<feature type="domain" description="G-protein coupled receptors family 1 profile" evidence="8">
    <location>
        <begin position="49"/>
        <end position="232"/>
    </location>
</feature>
<feature type="transmembrane region" description="Helical" evidence="7">
    <location>
        <begin position="35"/>
        <end position="60"/>
    </location>
</feature>
<dbReference type="InterPro" id="IPR000725">
    <property type="entry name" value="Olfact_rcpt"/>
</dbReference>
<dbReference type="GO" id="GO:0007186">
    <property type="term" value="P:G protein-coupled receptor signaling pathway"/>
    <property type="evidence" value="ECO:0007669"/>
    <property type="project" value="InterPro"/>
</dbReference>
<organism evidence="9 10">
    <name type="scientific">Eptatretus burgeri</name>
    <name type="common">Inshore hagfish</name>
    <dbReference type="NCBI Taxonomy" id="7764"/>
    <lineage>
        <taxon>Eukaryota</taxon>
        <taxon>Metazoa</taxon>
        <taxon>Chordata</taxon>
        <taxon>Craniata</taxon>
        <taxon>Vertebrata</taxon>
        <taxon>Cyclostomata</taxon>
        <taxon>Myxini</taxon>
        <taxon>Myxiniformes</taxon>
        <taxon>Myxinidae</taxon>
        <taxon>Eptatretinae</taxon>
        <taxon>Eptatretus</taxon>
    </lineage>
</organism>
<reference evidence="9" key="1">
    <citation type="submission" date="2025-08" db="UniProtKB">
        <authorList>
            <consortium name="Ensembl"/>
        </authorList>
    </citation>
    <scope>IDENTIFICATION</scope>
</reference>
<evidence type="ECO:0000313" key="9">
    <source>
        <dbReference type="Ensembl" id="ENSEBUP00000027621.1"/>
    </source>
</evidence>
<dbReference type="Proteomes" id="UP000694388">
    <property type="component" value="Unplaced"/>
</dbReference>
<dbReference type="OMA" id="GARGECH"/>
<keyword evidence="5 7" id="KW-0472">Membrane</keyword>
<dbReference type="SUPFAM" id="SSF81321">
    <property type="entry name" value="Family A G protein-coupled receptor-like"/>
    <property type="match status" value="1"/>
</dbReference>
<evidence type="ECO:0000256" key="1">
    <source>
        <dbReference type="ARBA" id="ARBA00004141"/>
    </source>
</evidence>
<dbReference type="PROSITE" id="PS50262">
    <property type="entry name" value="G_PROTEIN_RECEP_F1_2"/>
    <property type="match status" value="1"/>
</dbReference>
<dbReference type="Ensembl" id="ENSEBUT00000028197.1">
    <property type="protein sequence ID" value="ENSEBUP00000027621.1"/>
    <property type="gene ID" value="ENSEBUG00000016911.1"/>
</dbReference>
<protein>
    <recommendedName>
        <fullName evidence="8">G-protein coupled receptors family 1 profile domain-containing protein</fullName>
    </recommendedName>
</protein>
<dbReference type="PANTHER" id="PTHR26450">
    <property type="entry name" value="OLFACTORY RECEPTOR 56B1-RELATED"/>
    <property type="match status" value="1"/>
</dbReference>
<dbReference type="AlphaFoldDB" id="A0A8C4RER5"/>
<dbReference type="GeneTree" id="ENSGT00930000152706"/>
<feature type="transmembrane region" description="Helical" evidence="7">
    <location>
        <begin position="244"/>
        <end position="270"/>
    </location>
</feature>
<evidence type="ECO:0000256" key="2">
    <source>
        <dbReference type="ARBA" id="ARBA00022692"/>
    </source>
</evidence>
<reference evidence="9" key="2">
    <citation type="submission" date="2025-09" db="UniProtKB">
        <authorList>
            <consortium name="Ensembl"/>
        </authorList>
    </citation>
    <scope>IDENTIFICATION</scope>
</reference>
<keyword evidence="3" id="KW-0552">Olfaction</keyword>
<feature type="transmembrane region" description="Helical" evidence="7">
    <location>
        <begin position="212"/>
        <end position="232"/>
    </location>
</feature>
<keyword evidence="6" id="KW-0807">Transducer</keyword>
<dbReference type="Gene3D" id="1.20.1070.10">
    <property type="entry name" value="Rhodopsin 7-helix transmembrane proteins"/>
    <property type="match status" value="1"/>
</dbReference>
<proteinExistence type="predicted"/>
<comment type="subcellular location">
    <subcellularLocation>
        <location evidence="1">Membrane</location>
        <topology evidence="1">Multi-pass membrane protein</topology>
    </subcellularLocation>
</comment>
<feature type="transmembrane region" description="Helical" evidence="7">
    <location>
        <begin position="149"/>
        <end position="177"/>
    </location>
</feature>
<dbReference type="Pfam" id="PF13853">
    <property type="entry name" value="7tm_4"/>
    <property type="match status" value="1"/>
</dbReference>
<dbReference type="GO" id="GO:0004984">
    <property type="term" value="F:olfactory receptor activity"/>
    <property type="evidence" value="ECO:0007669"/>
    <property type="project" value="InterPro"/>
</dbReference>
<feature type="transmembrane region" description="Helical" evidence="7">
    <location>
        <begin position="106"/>
        <end position="128"/>
    </location>
</feature>
<dbReference type="InterPro" id="IPR050402">
    <property type="entry name" value="OR51/52/56-like"/>
</dbReference>
<dbReference type="GO" id="GO:0005886">
    <property type="term" value="C:plasma membrane"/>
    <property type="evidence" value="ECO:0007669"/>
    <property type="project" value="TreeGrafter"/>
</dbReference>
<evidence type="ECO:0000313" key="10">
    <source>
        <dbReference type="Proteomes" id="UP000694388"/>
    </source>
</evidence>
<sequence length="339" mass="38233">MENNSKKNMNATDFDSLPLRVKLDTSGINLHNGRLLLYMFTSIMFISILSNLVVIAACFHRRFNSPMLLYIALASIADTSWGIVGISSLVNSTIISRQEISFSECLFQMFCLHFSNFQQFFTMWLMYIDRHWAIFHPYSYVALISNKGGALKLATLVWTIGWLLSISFVVVAMQLVFCNITVVIPDAICAISTVAKSSCGNSDFPNMYSVSVLYLVCSVTGFTAMYSTWCIIRKCRKSTEEANIKALHTCFTQLFVCLGQFSSLVLISVFKRFVRNPRVGFIMDLIGMTTPAFINPGNQILFGKFFPTLLQKFPQMCCICRLLCFHPSVQLIPNQLDGV</sequence>
<evidence type="ECO:0000256" key="5">
    <source>
        <dbReference type="ARBA" id="ARBA00023136"/>
    </source>
</evidence>
<keyword evidence="4 7" id="KW-1133">Transmembrane helix</keyword>
<evidence type="ECO:0000259" key="8">
    <source>
        <dbReference type="PROSITE" id="PS50262"/>
    </source>
</evidence>
<evidence type="ECO:0000256" key="4">
    <source>
        <dbReference type="ARBA" id="ARBA00022989"/>
    </source>
</evidence>
<accession>A0A8C4RER5</accession>